<dbReference type="PANTHER" id="PTHR21661">
    <property type="entry name" value="EPOXIDE HYDROLASE 1-RELATED"/>
    <property type="match status" value="1"/>
</dbReference>
<dbReference type="SUPFAM" id="SSF53474">
    <property type="entry name" value="alpha/beta-Hydrolases"/>
    <property type="match status" value="1"/>
</dbReference>
<dbReference type="InterPro" id="IPR029058">
    <property type="entry name" value="AB_hydrolase_fold"/>
</dbReference>
<dbReference type="AlphaFoldDB" id="A0A1D1V4V8"/>
<evidence type="ECO:0000256" key="4">
    <source>
        <dbReference type="ARBA" id="ARBA00022797"/>
    </source>
</evidence>
<dbReference type="OrthoDB" id="7130006at2759"/>
<protein>
    <recommendedName>
        <fullName evidence="6">Epoxide hydrolase</fullName>
        <ecNumber evidence="6">3.3.2.9</ecNumber>
    </recommendedName>
</protein>
<dbReference type="InterPro" id="IPR010497">
    <property type="entry name" value="Epoxide_hydro_N"/>
</dbReference>
<keyword evidence="6" id="KW-0256">Endoplasmic reticulum</keyword>
<dbReference type="Proteomes" id="UP000186922">
    <property type="component" value="Unassembled WGS sequence"/>
</dbReference>
<evidence type="ECO:0000256" key="2">
    <source>
        <dbReference type="ARBA" id="ARBA00004111"/>
    </source>
</evidence>
<gene>
    <name evidence="10" type="primary">RvY_06692-1</name>
    <name evidence="10" type="synonym">RvY_06692.1</name>
    <name evidence="10" type="ORF">RvY_06692</name>
</gene>
<evidence type="ECO:0000256" key="3">
    <source>
        <dbReference type="ARBA" id="ARBA00010088"/>
    </source>
</evidence>
<comment type="catalytic activity">
    <reaction evidence="1 6">
        <text>1-(4-methoxyphenyl)-N-methyl-N-[(3-methyloxetan-3-yl)methyl]methanamine + H2O = 2-{[(4-methoxybenzyl)(methyl)amino]methyl}-2-methylpropane-1,3-diol</text>
        <dbReference type="Rhea" id="RHEA:55764"/>
        <dbReference type="ChEBI" id="CHEBI:15377"/>
        <dbReference type="ChEBI" id="CHEBI:139161"/>
        <dbReference type="ChEBI" id="CHEBI:139164"/>
        <dbReference type="EC" id="3.3.2.9"/>
    </reaction>
</comment>
<dbReference type="SMR" id="A0A1D1V4V8"/>
<dbReference type="InterPro" id="IPR016292">
    <property type="entry name" value="Epoxide_hydrolase"/>
</dbReference>
<organism evidence="10 11">
    <name type="scientific">Ramazzottius varieornatus</name>
    <name type="common">Water bear</name>
    <name type="synonym">Tardigrade</name>
    <dbReference type="NCBI Taxonomy" id="947166"/>
    <lineage>
        <taxon>Eukaryota</taxon>
        <taxon>Metazoa</taxon>
        <taxon>Ecdysozoa</taxon>
        <taxon>Tardigrada</taxon>
        <taxon>Eutardigrada</taxon>
        <taxon>Parachela</taxon>
        <taxon>Hypsibioidea</taxon>
        <taxon>Ramazzottiidae</taxon>
        <taxon>Ramazzottius</taxon>
    </lineage>
</organism>
<dbReference type="Gene3D" id="3.40.50.1820">
    <property type="entry name" value="alpha/beta hydrolase"/>
    <property type="match status" value="1"/>
</dbReference>
<accession>A0A1D1V4V8</accession>
<feature type="active site" description="Proton acceptor" evidence="7">
    <location>
        <position position="452"/>
    </location>
</feature>
<feature type="domain" description="Epoxide hydrolase N-terminal" evidence="9">
    <location>
        <begin position="76"/>
        <end position="182"/>
    </location>
</feature>
<keyword evidence="5 6" id="KW-0378">Hydrolase</keyword>
<proteinExistence type="inferred from homology"/>
<dbReference type="Pfam" id="PF06441">
    <property type="entry name" value="EHN"/>
    <property type="match status" value="1"/>
</dbReference>
<keyword evidence="6 8" id="KW-0472">Membrane</keyword>
<dbReference type="EMBL" id="BDGG01000003">
    <property type="protein sequence ID" value="GAU95002.1"/>
    <property type="molecule type" value="Genomic_DNA"/>
</dbReference>
<feature type="active site" description="Proton donor" evidence="7">
    <location>
        <position position="395"/>
    </location>
</feature>
<dbReference type="InterPro" id="IPR000639">
    <property type="entry name" value="Epox_hydrolase-like"/>
</dbReference>
<evidence type="ECO:0000259" key="9">
    <source>
        <dbReference type="Pfam" id="PF06441"/>
    </source>
</evidence>
<dbReference type="GO" id="GO:0097176">
    <property type="term" value="P:epoxide metabolic process"/>
    <property type="evidence" value="ECO:0007669"/>
    <property type="project" value="TreeGrafter"/>
</dbReference>
<dbReference type="PANTHER" id="PTHR21661:SF35">
    <property type="entry name" value="EPOXIDE HYDROLASE"/>
    <property type="match status" value="1"/>
</dbReference>
<evidence type="ECO:0000256" key="6">
    <source>
        <dbReference type="PIRNR" id="PIRNR001112"/>
    </source>
</evidence>
<sequence length="479" mass="54041">MAQKAEANRANSGGFLKPFLFFFFTISTILFGVVLYSPDYFWKVLSPLPDKSSVFPYEEKAWTVGKSASVSDAVVPWMLNVSVEVLDDLRDRLSKTKYGKSIQGQNFSYGFPGDQLKKIVDYWLTKFDWKKQEALINNYPNFKTNIEGLNLHFVHVKPENAGKDVKTYPIILTHGWPGSFFELYKLIPLLTKPRRVGNQNVAFELVIPSIPGYGFSDAAEKPGMDPANIARIFSKLMARLKFPRFFVHGGDWGSLISHSLAQMYPEKVLGLSLTMYPAPLPMVLLKNFLASFAPSLFVKPSEHHKLLKNHFGWLMRESGYMHLHATKPDTAGAALLNDPAGLAAYILEKFSTWTDDANIEKPDGGLQGFFSLDDLLTNVMVYWVSGSIMTSQRLYKEAFAADRSIRSRYEVEAPTLLSSFRKEIPSGTPPDSFVKPYFPQIIDIVKHETGGHFPAMERPQELAQDLWTLAENVLSKSRV</sequence>
<comment type="caution">
    <text evidence="10">The sequence shown here is derived from an EMBL/GenBank/DDBJ whole genome shotgun (WGS) entry which is preliminary data.</text>
</comment>
<evidence type="ECO:0000256" key="5">
    <source>
        <dbReference type="ARBA" id="ARBA00022801"/>
    </source>
</evidence>
<keyword evidence="4 6" id="KW-0058">Aromatic hydrocarbons catabolism</keyword>
<evidence type="ECO:0000313" key="10">
    <source>
        <dbReference type="EMBL" id="GAU95002.1"/>
    </source>
</evidence>
<keyword evidence="11" id="KW-1185">Reference proteome</keyword>
<evidence type="ECO:0000256" key="8">
    <source>
        <dbReference type="SAM" id="Phobius"/>
    </source>
</evidence>
<name>A0A1D1V4V8_RAMVA</name>
<comment type="subcellular location">
    <subcellularLocation>
        <location evidence="6">Endoplasmic reticulum membrane</location>
    </subcellularLocation>
    <subcellularLocation>
        <location evidence="2">Microsome membrane</location>
        <topology evidence="2">Single-pass membrane protein</topology>
    </subcellularLocation>
</comment>
<dbReference type="STRING" id="947166.A0A1D1V4V8"/>
<comment type="catalytic activity">
    <reaction evidence="6">
        <text>cis-stilbene oxide + H2O = (1R,2R)-hydrobenzoin</text>
        <dbReference type="Rhea" id="RHEA:23900"/>
        <dbReference type="ChEBI" id="CHEBI:15377"/>
        <dbReference type="ChEBI" id="CHEBI:50004"/>
        <dbReference type="ChEBI" id="CHEBI:50014"/>
        <dbReference type="EC" id="3.3.2.9"/>
    </reaction>
</comment>
<keyword evidence="8" id="KW-1133">Transmembrane helix</keyword>
<evidence type="ECO:0000256" key="7">
    <source>
        <dbReference type="PIRSR" id="PIRSR001112-1"/>
    </source>
</evidence>
<reference evidence="10 11" key="1">
    <citation type="journal article" date="2016" name="Nat. Commun.">
        <title>Extremotolerant tardigrade genome and improved radiotolerance of human cultured cells by tardigrade-unique protein.</title>
        <authorList>
            <person name="Hashimoto T."/>
            <person name="Horikawa D.D."/>
            <person name="Saito Y."/>
            <person name="Kuwahara H."/>
            <person name="Kozuka-Hata H."/>
            <person name="Shin-I T."/>
            <person name="Minakuchi Y."/>
            <person name="Ohishi K."/>
            <person name="Motoyama A."/>
            <person name="Aizu T."/>
            <person name="Enomoto A."/>
            <person name="Kondo K."/>
            <person name="Tanaka S."/>
            <person name="Hara Y."/>
            <person name="Koshikawa S."/>
            <person name="Sagara H."/>
            <person name="Miura T."/>
            <person name="Yokobori S."/>
            <person name="Miyagawa K."/>
            <person name="Suzuki Y."/>
            <person name="Kubo T."/>
            <person name="Oyama M."/>
            <person name="Kohara Y."/>
            <person name="Fujiyama A."/>
            <person name="Arakawa K."/>
            <person name="Katayama T."/>
            <person name="Toyoda A."/>
            <person name="Kunieda T."/>
        </authorList>
    </citation>
    <scope>NUCLEOTIDE SEQUENCE [LARGE SCALE GENOMIC DNA]</scope>
    <source>
        <strain evidence="10 11">YOKOZUNA-1</strain>
    </source>
</reference>
<dbReference type="PIRSF" id="PIRSF001112">
    <property type="entry name" value="Epoxide_hydrolase"/>
    <property type="match status" value="1"/>
</dbReference>
<evidence type="ECO:0000256" key="1">
    <source>
        <dbReference type="ARBA" id="ARBA00000221"/>
    </source>
</evidence>
<feature type="transmembrane region" description="Helical" evidence="8">
    <location>
        <begin position="19"/>
        <end position="36"/>
    </location>
</feature>
<dbReference type="GO" id="GO:0033961">
    <property type="term" value="F:cis-stilbene-oxide hydrolase activity"/>
    <property type="evidence" value="ECO:0007669"/>
    <property type="project" value="UniProtKB-UniRule"/>
</dbReference>
<dbReference type="GO" id="GO:0005789">
    <property type="term" value="C:endoplasmic reticulum membrane"/>
    <property type="evidence" value="ECO:0007669"/>
    <property type="project" value="UniProtKB-SubCell"/>
</dbReference>
<keyword evidence="8" id="KW-0812">Transmembrane</keyword>
<dbReference type="PRINTS" id="PR00412">
    <property type="entry name" value="EPOXHYDRLASE"/>
</dbReference>
<evidence type="ECO:0000313" key="11">
    <source>
        <dbReference type="Proteomes" id="UP000186922"/>
    </source>
</evidence>
<feature type="active site" description="Nucleophile" evidence="7">
    <location>
        <position position="251"/>
    </location>
</feature>
<comment type="similarity">
    <text evidence="3 6">Belongs to the peptidase S33 family.</text>
</comment>
<dbReference type="EC" id="3.3.2.9" evidence="6"/>